<keyword evidence="1" id="KW-0472">Membrane</keyword>
<protein>
    <submittedName>
        <fullName evidence="2">DUF2919 family protein</fullName>
    </submittedName>
</protein>
<sequence>MTRQAHWPQQLDPDGYTALPVPLLICLLLLSRGYWLVLMALASRAQSADLLALFYPEPQQLYLTLLLALPATVCWLSSAYRHRAGHPVYHWLWRRGWWLALTSAGSELALQLWTLHQQRWEMDAPQLAMLLIGFWCLLYLLSTPQLRVRFSVLHPEPPQIAHDTSSDK</sequence>
<dbReference type="Proteomes" id="UP001595692">
    <property type="component" value="Unassembled WGS sequence"/>
</dbReference>
<keyword evidence="1" id="KW-1133">Transmembrane helix</keyword>
<organism evidence="2 3">
    <name type="scientific">Pseudaeromonas sharmana</name>
    <dbReference type="NCBI Taxonomy" id="328412"/>
    <lineage>
        <taxon>Bacteria</taxon>
        <taxon>Pseudomonadati</taxon>
        <taxon>Pseudomonadota</taxon>
        <taxon>Gammaproteobacteria</taxon>
        <taxon>Aeromonadales</taxon>
        <taxon>Aeromonadaceae</taxon>
        <taxon>Pseudaeromonas</taxon>
    </lineage>
</organism>
<feature type="transmembrane region" description="Helical" evidence="1">
    <location>
        <begin position="61"/>
        <end position="80"/>
    </location>
</feature>
<feature type="transmembrane region" description="Helical" evidence="1">
    <location>
        <begin position="124"/>
        <end position="141"/>
    </location>
</feature>
<evidence type="ECO:0000313" key="3">
    <source>
        <dbReference type="Proteomes" id="UP001595692"/>
    </source>
</evidence>
<dbReference type="Pfam" id="PF11143">
    <property type="entry name" value="DUF2919"/>
    <property type="match status" value="1"/>
</dbReference>
<comment type="caution">
    <text evidence="2">The sequence shown here is derived from an EMBL/GenBank/DDBJ whole genome shotgun (WGS) entry which is preliminary data.</text>
</comment>
<proteinExistence type="predicted"/>
<dbReference type="EMBL" id="JBHSAF010000001">
    <property type="protein sequence ID" value="MFC3912363.1"/>
    <property type="molecule type" value="Genomic_DNA"/>
</dbReference>
<accession>A0ABV8CJT0</accession>
<dbReference type="RefSeq" id="WP_377150471.1">
    <property type="nucleotide sequence ID" value="NZ_JBHSAF010000001.1"/>
</dbReference>
<name>A0ABV8CJT0_9GAMM</name>
<reference evidence="3" key="1">
    <citation type="journal article" date="2019" name="Int. J. Syst. Evol. Microbiol.">
        <title>The Global Catalogue of Microorganisms (GCM) 10K type strain sequencing project: providing services to taxonomists for standard genome sequencing and annotation.</title>
        <authorList>
            <consortium name="The Broad Institute Genomics Platform"/>
            <consortium name="The Broad Institute Genome Sequencing Center for Infectious Disease"/>
            <person name="Wu L."/>
            <person name="Ma J."/>
        </authorList>
    </citation>
    <scope>NUCLEOTIDE SEQUENCE [LARGE SCALE GENOMIC DNA]</scope>
    <source>
        <strain evidence="3">CCUG 54939</strain>
    </source>
</reference>
<feature type="transmembrane region" description="Helical" evidence="1">
    <location>
        <begin position="21"/>
        <end position="41"/>
    </location>
</feature>
<evidence type="ECO:0000313" key="2">
    <source>
        <dbReference type="EMBL" id="MFC3912363.1"/>
    </source>
</evidence>
<gene>
    <name evidence="2" type="ORF">ACFOSS_02645</name>
</gene>
<dbReference type="InterPro" id="IPR021318">
    <property type="entry name" value="DUF2919"/>
</dbReference>
<feature type="transmembrane region" description="Helical" evidence="1">
    <location>
        <begin position="92"/>
        <end position="112"/>
    </location>
</feature>
<keyword evidence="3" id="KW-1185">Reference proteome</keyword>
<keyword evidence="1" id="KW-0812">Transmembrane</keyword>
<evidence type="ECO:0000256" key="1">
    <source>
        <dbReference type="SAM" id="Phobius"/>
    </source>
</evidence>